<name>A0ACC1KRX7_9FUNG</name>
<evidence type="ECO:0000313" key="2">
    <source>
        <dbReference type="Proteomes" id="UP001140087"/>
    </source>
</evidence>
<keyword evidence="1" id="KW-0456">Lyase</keyword>
<evidence type="ECO:0000313" key="1">
    <source>
        <dbReference type="EMBL" id="KAJ2793607.1"/>
    </source>
</evidence>
<proteinExistence type="predicted"/>
<dbReference type="Proteomes" id="UP001140087">
    <property type="component" value="Unassembled WGS sequence"/>
</dbReference>
<accession>A0ACC1KRX7</accession>
<sequence length="471" mass="51366">MDVTGNMRTSEANTGLKMCTPTCSSNGTHSDGYTGAFEGPEKLLEMWFAATPESAQHISQGTQRCSEEDQDAYSELRSGLRRVPRAIWREMLDLVHCQVLSTLCNEHLDSYLLSESSFFVYPHKLVLKTCGTTTLLYAVPRILEIAAEFLGAPGVRQLFYSRKNFMFPGQQEELHRSWASEVAYLDGLFPDGAAYLIGKTNNDHWHLYMSGPHAPHASVAGQQWSADATLDNSAAGSPVASSAELSRSSSRATIHSVHDVAPAPAARTDVTVEILMTGLDPERMHSMYLGGASSKEGPAGGRAVERATGIADIYPDAASDSYLFTPCGFSLNGVQGDGYYTIHVTPEQHCSYASFETNIANDARFDLRDPAAIKSLVEQVVAVFGPRKVTVTVFKACAAAPAARQLAEYALPLGAHPPLSVKERLAKVAQQLAADMAPPSLAPIDGYRLHDRVLYEFDHYGLRYAYYQRAD</sequence>
<gene>
    <name evidence="1" type="primary">SPE2</name>
    <name evidence="1" type="ORF">H4R21_005826</name>
</gene>
<reference evidence="1" key="1">
    <citation type="submission" date="2022-07" db="EMBL/GenBank/DDBJ databases">
        <title>Phylogenomic reconstructions and comparative analyses of Kickxellomycotina fungi.</title>
        <authorList>
            <person name="Reynolds N.K."/>
            <person name="Stajich J.E."/>
            <person name="Barry K."/>
            <person name="Grigoriev I.V."/>
            <person name="Crous P."/>
            <person name="Smith M.E."/>
        </authorList>
    </citation>
    <scope>NUCLEOTIDE SEQUENCE</scope>
    <source>
        <strain evidence="1">BCRC 34780</strain>
    </source>
</reference>
<dbReference type="EMBL" id="JANBUN010002814">
    <property type="protein sequence ID" value="KAJ2793607.1"/>
    <property type="molecule type" value="Genomic_DNA"/>
</dbReference>
<dbReference type="EC" id="4.1.1.50" evidence="1"/>
<organism evidence="1 2">
    <name type="scientific">Coemansia helicoidea</name>
    <dbReference type="NCBI Taxonomy" id="1286919"/>
    <lineage>
        <taxon>Eukaryota</taxon>
        <taxon>Fungi</taxon>
        <taxon>Fungi incertae sedis</taxon>
        <taxon>Zoopagomycota</taxon>
        <taxon>Kickxellomycotina</taxon>
        <taxon>Kickxellomycetes</taxon>
        <taxon>Kickxellales</taxon>
        <taxon>Kickxellaceae</taxon>
        <taxon>Coemansia</taxon>
    </lineage>
</organism>
<protein>
    <submittedName>
        <fullName evidence="1">Spermidine resistance protein</fullName>
        <ecNumber evidence="1">4.1.1.50</ecNumber>
    </submittedName>
</protein>
<comment type="caution">
    <text evidence="1">The sequence shown here is derived from an EMBL/GenBank/DDBJ whole genome shotgun (WGS) entry which is preliminary data.</text>
</comment>
<keyword evidence="2" id="KW-1185">Reference proteome</keyword>